<name>A0AAW4L015_9BACT</name>
<accession>A0AAW4L015</accession>
<keyword evidence="5" id="KW-0997">Cell inner membrane</keyword>
<evidence type="ECO:0000256" key="8">
    <source>
        <dbReference type="ARBA" id="ARBA00022989"/>
    </source>
</evidence>
<keyword evidence="14" id="KW-1185">Reference proteome</keyword>
<dbReference type="InterPro" id="IPR006260">
    <property type="entry name" value="TonB/TolA_C"/>
</dbReference>
<evidence type="ECO:0000259" key="12">
    <source>
        <dbReference type="PROSITE" id="PS52015"/>
    </source>
</evidence>
<comment type="caution">
    <text evidence="13">The sequence shown here is derived from an EMBL/GenBank/DDBJ whole genome shotgun (WGS) entry which is preliminary data.</text>
</comment>
<evidence type="ECO:0000313" key="13">
    <source>
        <dbReference type="EMBL" id="MBT0664248.1"/>
    </source>
</evidence>
<keyword evidence="3" id="KW-0813">Transport</keyword>
<dbReference type="GO" id="GO:0015031">
    <property type="term" value="P:protein transport"/>
    <property type="evidence" value="ECO:0007669"/>
    <property type="project" value="UniProtKB-KW"/>
</dbReference>
<dbReference type="GO" id="GO:0098797">
    <property type="term" value="C:plasma membrane protein complex"/>
    <property type="evidence" value="ECO:0007669"/>
    <property type="project" value="TreeGrafter"/>
</dbReference>
<evidence type="ECO:0000256" key="4">
    <source>
        <dbReference type="ARBA" id="ARBA00022475"/>
    </source>
</evidence>
<keyword evidence="4" id="KW-1003">Cell membrane</keyword>
<keyword evidence="9 11" id="KW-0472">Membrane</keyword>
<dbReference type="PANTHER" id="PTHR33446:SF2">
    <property type="entry name" value="PROTEIN TONB"/>
    <property type="match status" value="1"/>
</dbReference>
<evidence type="ECO:0000256" key="3">
    <source>
        <dbReference type="ARBA" id="ARBA00022448"/>
    </source>
</evidence>
<keyword evidence="7" id="KW-0653">Protein transport</keyword>
<feature type="domain" description="TonB C-terminal" evidence="12">
    <location>
        <begin position="174"/>
        <end position="260"/>
    </location>
</feature>
<dbReference type="Proteomes" id="UP000811899">
    <property type="component" value="Unassembled WGS sequence"/>
</dbReference>
<dbReference type="RefSeq" id="WP_214171007.1">
    <property type="nucleotide sequence ID" value="NZ_JAHCVJ010000002.1"/>
</dbReference>
<dbReference type="InterPro" id="IPR037682">
    <property type="entry name" value="TonB_C"/>
</dbReference>
<keyword evidence="6 11" id="KW-0812">Transmembrane</keyword>
<feature type="transmembrane region" description="Helical" evidence="11">
    <location>
        <begin position="21"/>
        <end position="39"/>
    </location>
</feature>
<evidence type="ECO:0000256" key="6">
    <source>
        <dbReference type="ARBA" id="ARBA00022692"/>
    </source>
</evidence>
<evidence type="ECO:0000256" key="7">
    <source>
        <dbReference type="ARBA" id="ARBA00022927"/>
    </source>
</evidence>
<dbReference type="GO" id="GO:0031992">
    <property type="term" value="F:energy transducer activity"/>
    <property type="evidence" value="ECO:0007669"/>
    <property type="project" value="TreeGrafter"/>
</dbReference>
<dbReference type="NCBIfam" id="TIGR01352">
    <property type="entry name" value="tonB_Cterm"/>
    <property type="match status" value="1"/>
</dbReference>
<gene>
    <name evidence="13" type="ORF">KI809_08030</name>
</gene>
<dbReference type="PROSITE" id="PS52015">
    <property type="entry name" value="TONB_CTD"/>
    <property type="match status" value="1"/>
</dbReference>
<reference evidence="13 14" key="1">
    <citation type="submission" date="2021-05" db="EMBL/GenBank/DDBJ databases">
        <title>The draft genome of Geobacter pelophilus DSM 12255.</title>
        <authorList>
            <person name="Xu Z."/>
            <person name="Masuda Y."/>
            <person name="Itoh H."/>
            <person name="Senoo K."/>
        </authorList>
    </citation>
    <scope>NUCLEOTIDE SEQUENCE [LARGE SCALE GENOMIC DNA]</scope>
    <source>
        <strain evidence="13 14">DSM 12255</strain>
    </source>
</reference>
<dbReference type="Gene3D" id="3.30.1150.10">
    <property type="match status" value="1"/>
</dbReference>
<keyword evidence="8 11" id="KW-1133">Transmembrane helix</keyword>
<evidence type="ECO:0000313" key="14">
    <source>
        <dbReference type="Proteomes" id="UP000811899"/>
    </source>
</evidence>
<dbReference type="PANTHER" id="PTHR33446">
    <property type="entry name" value="PROTEIN TONB-RELATED"/>
    <property type="match status" value="1"/>
</dbReference>
<sequence length="260" mass="27793">MDGMYTMKEIRRSITPYPGKWFGISLGLHLVAYALMAAFSSQLAPPRAPVIIDLTFDPGVVAKEVASPLRQSRSPGSAAATPRPRPVTPVETRQVAADVPPPAPMPAPASVAPVSGVRDSLPLKAQGDANTNAQAARPGNAAAGVTHKEPVAQVAATGHGDAAPEKAKQRYLREHFSYIRDLVMKGLVYPHQARKMGWSGKVTVSFLVCEDGSAREVKVVESSGHQMLDRCAIETIRKVAPFPKPPLPAEIVIPVLFKLM</sequence>
<comment type="subcellular location">
    <subcellularLocation>
        <location evidence="1">Cell inner membrane</location>
        <topology evidence="1">Single-pass membrane protein</topology>
        <orientation evidence="1">Periplasmic side</orientation>
    </subcellularLocation>
</comment>
<protein>
    <submittedName>
        <fullName evidence="13">Energy transducer TonB</fullName>
    </submittedName>
</protein>
<dbReference type="SUPFAM" id="SSF74653">
    <property type="entry name" value="TolA/TonB C-terminal domain"/>
    <property type="match status" value="1"/>
</dbReference>
<proteinExistence type="inferred from homology"/>
<comment type="similarity">
    <text evidence="2">Belongs to the TonB family.</text>
</comment>
<evidence type="ECO:0000256" key="10">
    <source>
        <dbReference type="SAM" id="MobiDB-lite"/>
    </source>
</evidence>
<evidence type="ECO:0000256" key="2">
    <source>
        <dbReference type="ARBA" id="ARBA00006555"/>
    </source>
</evidence>
<dbReference type="Pfam" id="PF03544">
    <property type="entry name" value="TonB_C"/>
    <property type="match status" value="1"/>
</dbReference>
<dbReference type="GO" id="GO:0055085">
    <property type="term" value="P:transmembrane transport"/>
    <property type="evidence" value="ECO:0007669"/>
    <property type="project" value="InterPro"/>
</dbReference>
<organism evidence="13 14">
    <name type="scientific">Geoanaerobacter pelophilus</name>
    <dbReference type="NCBI Taxonomy" id="60036"/>
    <lineage>
        <taxon>Bacteria</taxon>
        <taxon>Pseudomonadati</taxon>
        <taxon>Thermodesulfobacteriota</taxon>
        <taxon>Desulfuromonadia</taxon>
        <taxon>Geobacterales</taxon>
        <taxon>Geobacteraceae</taxon>
        <taxon>Geoanaerobacter</taxon>
    </lineage>
</organism>
<evidence type="ECO:0000256" key="11">
    <source>
        <dbReference type="SAM" id="Phobius"/>
    </source>
</evidence>
<dbReference type="EMBL" id="JAHCVJ010000002">
    <property type="protein sequence ID" value="MBT0664248.1"/>
    <property type="molecule type" value="Genomic_DNA"/>
</dbReference>
<evidence type="ECO:0000256" key="9">
    <source>
        <dbReference type="ARBA" id="ARBA00023136"/>
    </source>
</evidence>
<evidence type="ECO:0000256" key="5">
    <source>
        <dbReference type="ARBA" id="ARBA00022519"/>
    </source>
</evidence>
<dbReference type="InterPro" id="IPR051045">
    <property type="entry name" value="TonB-dependent_transducer"/>
</dbReference>
<feature type="region of interest" description="Disordered" evidence="10">
    <location>
        <begin position="66"/>
        <end position="114"/>
    </location>
</feature>
<dbReference type="AlphaFoldDB" id="A0AAW4L015"/>
<feature type="compositionally biased region" description="Low complexity" evidence="10">
    <location>
        <begin position="78"/>
        <end position="98"/>
    </location>
</feature>
<evidence type="ECO:0000256" key="1">
    <source>
        <dbReference type="ARBA" id="ARBA00004383"/>
    </source>
</evidence>